<dbReference type="EMBL" id="LT978514">
    <property type="protein sequence ID" value="SPC21556.1"/>
    <property type="molecule type" value="Genomic_DNA"/>
</dbReference>
<name>A0A7Z7JB87_9BURK</name>
<sequence>MAGPSGSRCCGHRARRDRCRRGVLRRRGCRAAGAVAAAPAGALHLARAGGRRGERAPVQRARLRQAAHYRKPVARFPAQCQPAGGADGLLRAPPASGRRAAVPAKQRPAADAPHGGNAWRGAERGERWLRQRQGQRLYCGQVPAPYAPSLNRLPLQCASPEHEAAADVVFTRPAPTLRVPLAPRAIAGARRARGTAAFTRGAARLSPSPVSGKLLARPLHG</sequence>
<protein>
    <submittedName>
        <fullName evidence="1">Uncharacterized protein</fullName>
    </submittedName>
</protein>
<evidence type="ECO:0000313" key="2">
    <source>
        <dbReference type="Proteomes" id="UP000257139"/>
    </source>
</evidence>
<gene>
    <name evidence="1" type="ORF">CBM2594_B10660</name>
</gene>
<reference evidence="1 2" key="1">
    <citation type="submission" date="2018-01" db="EMBL/GenBank/DDBJ databases">
        <authorList>
            <person name="Clerissi C."/>
        </authorList>
    </citation>
    <scope>NUCLEOTIDE SEQUENCE [LARGE SCALE GENOMIC DNA]</scope>
    <source>
        <strain evidence="1">Cupriavidus taiwanensis STM 6021</strain>
    </source>
</reference>
<dbReference type="AlphaFoldDB" id="A0A7Z7JB87"/>
<evidence type="ECO:0000313" key="1">
    <source>
        <dbReference type="EMBL" id="SPC21556.1"/>
    </source>
</evidence>
<organism evidence="1 2">
    <name type="scientific">Cupriavidus taiwanensis</name>
    <dbReference type="NCBI Taxonomy" id="164546"/>
    <lineage>
        <taxon>Bacteria</taxon>
        <taxon>Pseudomonadati</taxon>
        <taxon>Pseudomonadota</taxon>
        <taxon>Betaproteobacteria</taxon>
        <taxon>Burkholderiales</taxon>
        <taxon>Burkholderiaceae</taxon>
        <taxon>Cupriavidus</taxon>
    </lineage>
</organism>
<proteinExistence type="predicted"/>
<accession>A0A7Z7JB87</accession>
<dbReference type="Proteomes" id="UP000257139">
    <property type="component" value="Chromosome CBM2594_b"/>
</dbReference>